<evidence type="ECO:0000313" key="2">
    <source>
        <dbReference type="Proteomes" id="UP000324800"/>
    </source>
</evidence>
<proteinExistence type="predicted"/>
<protein>
    <submittedName>
        <fullName evidence="1">Uncharacterized protein</fullName>
    </submittedName>
</protein>
<dbReference type="Proteomes" id="UP000324800">
    <property type="component" value="Unassembled WGS sequence"/>
</dbReference>
<name>A0A5J4U698_9EUKA</name>
<accession>A0A5J4U698</accession>
<sequence length="91" mass="10282">MNLESDTKNCVSSVKDMLDIISETNFRNHKKNRGGGCLISAEIVPTMEMQPKGASLFIEIHRSDTIYFAVFNLTMHYQTFDAYESSARLTA</sequence>
<evidence type="ECO:0000313" key="1">
    <source>
        <dbReference type="EMBL" id="KAA6366366.1"/>
    </source>
</evidence>
<organism evidence="1 2">
    <name type="scientific">Streblomastix strix</name>
    <dbReference type="NCBI Taxonomy" id="222440"/>
    <lineage>
        <taxon>Eukaryota</taxon>
        <taxon>Metamonada</taxon>
        <taxon>Preaxostyla</taxon>
        <taxon>Oxymonadida</taxon>
        <taxon>Streblomastigidae</taxon>
        <taxon>Streblomastix</taxon>
    </lineage>
</organism>
<gene>
    <name evidence="1" type="ORF">EZS28_038107</name>
</gene>
<reference evidence="1 2" key="1">
    <citation type="submission" date="2019-03" db="EMBL/GenBank/DDBJ databases">
        <title>Single cell metagenomics reveals metabolic interactions within the superorganism composed of flagellate Streblomastix strix and complex community of Bacteroidetes bacteria on its surface.</title>
        <authorList>
            <person name="Treitli S.C."/>
            <person name="Kolisko M."/>
            <person name="Husnik F."/>
            <person name="Keeling P."/>
            <person name="Hampl V."/>
        </authorList>
    </citation>
    <scope>NUCLEOTIDE SEQUENCE [LARGE SCALE GENOMIC DNA]</scope>
    <source>
        <strain evidence="1">ST1C</strain>
    </source>
</reference>
<comment type="caution">
    <text evidence="1">The sequence shown here is derived from an EMBL/GenBank/DDBJ whole genome shotgun (WGS) entry which is preliminary data.</text>
</comment>
<dbReference type="AlphaFoldDB" id="A0A5J4U698"/>
<dbReference type="EMBL" id="SNRW01019452">
    <property type="protein sequence ID" value="KAA6366366.1"/>
    <property type="molecule type" value="Genomic_DNA"/>
</dbReference>